<evidence type="ECO:0000256" key="1">
    <source>
        <dbReference type="ARBA" id="ARBA00004609"/>
    </source>
</evidence>
<proteinExistence type="inferred from homology"/>
<comment type="similarity">
    <text evidence="2 10">Belongs to the glycosyl hydrolase 17 family.</text>
</comment>
<evidence type="ECO:0000256" key="12">
    <source>
        <dbReference type="SAM" id="MobiDB-lite"/>
    </source>
</evidence>
<keyword evidence="5 11" id="KW-0378">Hydrolase</keyword>
<dbReference type="InterPro" id="IPR012946">
    <property type="entry name" value="X8"/>
</dbReference>
<evidence type="ECO:0000256" key="11">
    <source>
        <dbReference type="RuleBase" id="RU004336"/>
    </source>
</evidence>
<dbReference type="PANTHER" id="PTHR32227">
    <property type="entry name" value="GLUCAN ENDO-1,3-BETA-GLUCOSIDASE BG1-RELATED-RELATED"/>
    <property type="match status" value="1"/>
</dbReference>
<dbReference type="STRING" id="69332.A0A388K6E3"/>
<evidence type="ECO:0000256" key="3">
    <source>
        <dbReference type="ARBA" id="ARBA00022475"/>
    </source>
</evidence>
<dbReference type="Gramene" id="GBG65624">
    <property type="protein sequence ID" value="GBG65624"/>
    <property type="gene ID" value="CBR_g51507"/>
</dbReference>
<dbReference type="Pfam" id="PF00332">
    <property type="entry name" value="Glyco_hydro_17"/>
    <property type="match status" value="1"/>
</dbReference>
<evidence type="ECO:0000256" key="9">
    <source>
        <dbReference type="ARBA" id="ARBA00023295"/>
    </source>
</evidence>
<evidence type="ECO:0000256" key="6">
    <source>
        <dbReference type="ARBA" id="ARBA00023136"/>
    </source>
</evidence>
<evidence type="ECO:0000256" key="8">
    <source>
        <dbReference type="ARBA" id="ARBA00023180"/>
    </source>
</evidence>
<dbReference type="GO" id="GO:0005975">
    <property type="term" value="P:carbohydrate metabolic process"/>
    <property type="evidence" value="ECO:0007669"/>
    <property type="project" value="InterPro"/>
</dbReference>
<feature type="transmembrane region" description="Helical" evidence="13">
    <location>
        <begin position="55"/>
        <end position="71"/>
    </location>
</feature>
<dbReference type="GO" id="GO:0009506">
    <property type="term" value="C:plasmodesma"/>
    <property type="evidence" value="ECO:0007669"/>
    <property type="project" value="UniProtKB-ARBA"/>
</dbReference>
<keyword evidence="7" id="KW-1015">Disulfide bond</keyword>
<evidence type="ECO:0000256" key="4">
    <source>
        <dbReference type="ARBA" id="ARBA00022729"/>
    </source>
</evidence>
<evidence type="ECO:0000256" key="5">
    <source>
        <dbReference type="ARBA" id="ARBA00022801"/>
    </source>
</evidence>
<evidence type="ECO:0000256" key="13">
    <source>
        <dbReference type="SAM" id="Phobius"/>
    </source>
</evidence>
<dbReference type="PROSITE" id="PS00587">
    <property type="entry name" value="GLYCOSYL_HYDROL_F17"/>
    <property type="match status" value="1"/>
</dbReference>
<feature type="region of interest" description="Disordered" evidence="12">
    <location>
        <begin position="861"/>
        <end position="895"/>
    </location>
</feature>
<dbReference type="SUPFAM" id="SSF51445">
    <property type="entry name" value="(Trans)glycosidases"/>
    <property type="match status" value="1"/>
</dbReference>
<keyword evidence="6 13" id="KW-0472">Membrane</keyword>
<comment type="caution">
    <text evidence="15">The sequence shown here is derived from an EMBL/GenBank/DDBJ whole genome shotgun (WGS) entry which is preliminary data.</text>
</comment>
<dbReference type="InterPro" id="IPR000490">
    <property type="entry name" value="Glyco_hydro_17"/>
</dbReference>
<evidence type="ECO:0000259" key="14">
    <source>
        <dbReference type="SMART" id="SM00768"/>
    </source>
</evidence>
<name>A0A388K6E3_CHABU</name>
<feature type="compositionally biased region" description="Basic and acidic residues" evidence="12">
    <location>
        <begin position="762"/>
        <end position="778"/>
    </location>
</feature>
<dbReference type="InterPro" id="IPR044965">
    <property type="entry name" value="Glyco_hydro_17_plant"/>
</dbReference>
<dbReference type="GO" id="GO:0004553">
    <property type="term" value="F:hydrolase activity, hydrolyzing O-glycosyl compounds"/>
    <property type="evidence" value="ECO:0007669"/>
    <property type="project" value="InterPro"/>
</dbReference>
<feature type="compositionally biased region" description="Basic residues" evidence="12">
    <location>
        <begin position="1"/>
        <end position="16"/>
    </location>
</feature>
<keyword evidence="8" id="KW-0325">Glycoprotein</keyword>
<keyword evidence="13" id="KW-1133">Transmembrane helix</keyword>
<dbReference type="Gene3D" id="1.20.58.1040">
    <property type="match status" value="2"/>
</dbReference>
<comment type="subcellular location">
    <subcellularLocation>
        <location evidence="1">Cell membrane</location>
        <topology evidence="1">Lipid-anchor</topology>
        <topology evidence="1">GPI-anchor</topology>
    </subcellularLocation>
</comment>
<organism evidence="15 16">
    <name type="scientific">Chara braunii</name>
    <name type="common">Braun's stonewort</name>
    <dbReference type="NCBI Taxonomy" id="69332"/>
    <lineage>
        <taxon>Eukaryota</taxon>
        <taxon>Viridiplantae</taxon>
        <taxon>Streptophyta</taxon>
        <taxon>Charophyceae</taxon>
        <taxon>Charales</taxon>
        <taxon>Characeae</taxon>
        <taxon>Chara</taxon>
    </lineage>
</organism>
<dbReference type="Proteomes" id="UP000265515">
    <property type="component" value="Unassembled WGS sequence"/>
</dbReference>
<dbReference type="EMBL" id="BFEA01000063">
    <property type="protein sequence ID" value="GBG65624.1"/>
    <property type="molecule type" value="Genomic_DNA"/>
</dbReference>
<feature type="compositionally biased region" description="Gly residues" evidence="12">
    <location>
        <begin position="594"/>
        <end position="603"/>
    </location>
</feature>
<dbReference type="GO" id="GO:0005886">
    <property type="term" value="C:plasma membrane"/>
    <property type="evidence" value="ECO:0007669"/>
    <property type="project" value="UniProtKB-SubCell"/>
</dbReference>
<dbReference type="Gene3D" id="3.20.20.80">
    <property type="entry name" value="Glycosidases"/>
    <property type="match status" value="1"/>
</dbReference>
<dbReference type="AlphaFoldDB" id="A0A388K6E3"/>
<feature type="region of interest" description="Disordered" evidence="12">
    <location>
        <begin position="1"/>
        <end position="47"/>
    </location>
</feature>
<sequence>MSARESRRRSRRRRPSRPPPPPLPNPRGNSHSSTRCSSSSSSWSSKGSEITQPRLLSLVWCVLSWFFVLFLQDSGYGGVRLASRSAALVLAQVDPLPSAPPISTELPLPSSDPSVVLPAPESGVGGGGGGGGIAGGAVGVKQGIGVNVGFGFSSSPLSVGEVVRLVQSSKVNSVKVFSHHAEFLEAMAGTDIDVAAGIPIGEIPSLASDYEAARSYIAKNIVPFIPRVKIGSIAVGNEVSGEYLTPLVPAMKNVHAALVSFGLEKTIMLTSPLNMNILVASYPPSEGRFQDELLPMMRQMMQFLNETGSHLTVNVYPFFPCYLDTSIPLSLPLFRGEEGYYDGNFHYTNMMDAMVDAVVCAMEKEGFPNLPLVIGEVGWPTGGDAIATVENARVFNNYLVGHVLSGRGSPRRPGWMQMYLFELLDEDLKSTEIGPFEPHWGLHMMNGTPKYEIDLTTGWSPDLAKTEKWCVASASLDPAAAKQAIDWACGQPSMDCAPIHAEGSACRVGDDASRDDAAWRQMAGYAINLYYQSKAQAPDACSFRNMFQVTTTDPSTATCKHPGRPGSVVIPQRNETTGRGEGPPPPAGGARLDGVGGRRGGAGTAPRTGAGLSGGDIDGHGSSWCVAAPGASTPALQNGLDWACGPGRVACDPIRVGGDCFLPNTVRDHASYAYNTYYQRENKESQACSFGGTAVVVHEDPSNGNCIYPGRSTESSPFSSLMPTISELKVDPFEDSDDDPSYGDADDDVVVDVDLVYHTDDNDKESWKAGEERSKGEGEDGDEEGEEVMIPAFSPVDVEKTDPGSERFRFHIPYVVREERKKQRVRMPSIPSFLLMSLDDVMTSCLLAVFSTVLRLSSTESRGWRERRGRRGQGASREADKVMGSASAGRTGCSGTEATEVAMGREMNTRFNLKDETVKECRALRAAVIVVGGLRRDVRGTQGKLWLACNSVKISFFGKRTLVLCSCSESMNLEIWM</sequence>
<keyword evidence="3" id="KW-1003">Cell membrane</keyword>
<evidence type="ECO:0000256" key="7">
    <source>
        <dbReference type="ARBA" id="ARBA00023157"/>
    </source>
</evidence>
<dbReference type="SMART" id="SM00768">
    <property type="entry name" value="X8"/>
    <property type="match status" value="2"/>
</dbReference>
<gene>
    <name evidence="15" type="ORF">CBR_g51507</name>
</gene>
<reference evidence="15 16" key="1">
    <citation type="journal article" date="2018" name="Cell">
        <title>The Chara Genome: Secondary Complexity and Implications for Plant Terrestrialization.</title>
        <authorList>
            <person name="Nishiyama T."/>
            <person name="Sakayama H."/>
            <person name="Vries J.D."/>
            <person name="Buschmann H."/>
            <person name="Saint-Marcoux D."/>
            <person name="Ullrich K.K."/>
            <person name="Haas F.B."/>
            <person name="Vanderstraeten L."/>
            <person name="Becker D."/>
            <person name="Lang D."/>
            <person name="Vosolsobe S."/>
            <person name="Rombauts S."/>
            <person name="Wilhelmsson P.K.I."/>
            <person name="Janitza P."/>
            <person name="Kern R."/>
            <person name="Heyl A."/>
            <person name="Rumpler F."/>
            <person name="Villalobos L.I.A.C."/>
            <person name="Clay J.M."/>
            <person name="Skokan R."/>
            <person name="Toyoda A."/>
            <person name="Suzuki Y."/>
            <person name="Kagoshima H."/>
            <person name="Schijlen E."/>
            <person name="Tajeshwar N."/>
            <person name="Catarino B."/>
            <person name="Hetherington A.J."/>
            <person name="Saltykova A."/>
            <person name="Bonnot C."/>
            <person name="Breuninger H."/>
            <person name="Symeonidi A."/>
            <person name="Radhakrishnan G.V."/>
            <person name="Van Nieuwerburgh F."/>
            <person name="Deforce D."/>
            <person name="Chang C."/>
            <person name="Karol K.G."/>
            <person name="Hedrich R."/>
            <person name="Ulvskov P."/>
            <person name="Glockner G."/>
            <person name="Delwiche C.F."/>
            <person name="Petrasek J."/>
            <person name="Van de Peer Y."/>
            <person name="Friml J."/>
            <person name="Beilby M."/>
            <person name="Dolan L."/>
            <person name="Kohara Y."/>
            <person name="Sugano S."/>
            <person name="Fujiyama A."/>
            <person name="Delaux P.-M."/>
            <person name="Quint M."/>
            <person name="TheiBen G."/>
            <person name="Hagemann M."/>
            <person name="Harholt J."/>
            <person name="Dunand C."/>
            <person name="Zachgo S."/>
            <person name="Langdale J."/>
            <person name="Maumus F."/>
            <person name="Straeten D.V.D."/>
            <person name="Gould S.B."/>
            <person name="Rensing S.A."/>
        </authorList>
    </citation>
    <scope>NUCLEOTIDE SEQUENCE [LARGE SCALE GENOMIC DNA]</scope>
    <source>
        <strain evidence="15 16">S276</strain>
    </source>
</reference>
<keyword evidence="4" id="KW-0732">Signal</keyword>
<keyword evidence="16" id="KW-1185">Reference proteome</keyword>
<feature type="region of interest" description="Disordered" evidence="12">
    <location>
        <begin position="762"/>
        <end position="786"/>
    </location>
</feature>
<evidence type="ECO:0000256" key="10">
    <source>
        <dbReference type="RuleBase" id="RU004335"/>
    </source>
</evidence>
<dbReference type="OrthoDB" id="408788at2759"/>
<feature type="domain" description="X8" evidence="14">
    <location>
        <begin position="468"/>
        <end position="561"/>
    </location>
</feature>
<dbReference type="Pfam" id="PF07983">
    <property type="entry name" value="X8"/>
    <property type="match status" value="2"/>
</dbReference>
<feature type="region of interest" description="Disordered" evidence="12">
    <location>
        <begin position="554"/>
        <end position="614"/>
    </location>
</feature>
<protein>
    <recommendedName>
        <fullName evidence="14">X8 domain-containing protein</fullName>
    </recommendedName>
</protein>
<keyword evidence="9 11" id="KW-0326">Glycosidase</keyword>
<keyword evidence="13" id="KW-0812">Transmembrane</keyword>
<evidence type="ECO:0000313" key="16">
    <source>
        <dbReference type="Proteomes" id="UP000265515"/>
    </source>
</evidence>
<feature type="compositionally biased region" description="Low complexity" evidence="12">
    <location>
        <begin position="26"/>
        <end position="47"/>
    </location>
</feature>
<feature type="domain" description="X8" evidence="14">
    <location>
        <begin position="623"/>
        <end position="708"/>
    </location>
</feature>
<dbReference type="InterPro" id="IPR017853">
    <property type="entry name" value="GH"/>
</dbReference>
<evidence type="ECO:0000256" key="2">
    <source>
        <dbReference type="ARBA" id="ARBA00008773"/>
    </source>
</evidence>
<dbReference type="FunFam" id="1.20.58.1040:FF:000001">
    <property type="entry name" value="Glucan endo-1,3-beta-glucosidase 4"/>
    <property type="match status" value="1"/>
</dbReference>
<accession>A0A388K6E3</accession>
<evidence type="ECO:0000313" key="15">
    <source>
        <dbReference type="EMBL" id="GBG65624.1"/>
    </source>
</evidence>